<evidence type="ECO:0000256" key="4">
    <source>
        <dbReference type="ARBA" id="ARBA00023163"/>
    </source>
</evidence>
<dbReference type="CDD" id="cd08420">
    <property type="entry name" value="PBP2_CysL_like"/>
    <property type="match status" value="1"/>
</dbReference>
<dbReference type="PROSITE" id="PS50931">
    <property type="entry name" value="HTH_LYSR"/>
    <property type="match status" value="1"/>
</dbReference>
<keyword evidence="3 6" id="KW-0238">DNA-binding</keyword>
<dbReference type="RefSeq" id="WP_322099123.1">
    <property type="nucleotide sequence ID" value="NZ_FTOA01000004.1"/>
</dbReference>
<proteinExistence type="inferred from homology"/>
<evidence type="ECO:0000313" key="6">
    <source>
        <dbReference type="EMBL" id="SIS86571.1"/>
    </source>
</evidence>
<dbReference type="EMBL" id="FTOA01000004">
    <property type="protein sequence ID" value="SIS86571.1"/>
    <property type="molecule type" value="Genomic_DNA"/>
</dbReference>
<dbReference type="Gene3D" id="1.10.10.10">
    <property type="entry name" value="Winged helix-like DNA-binding domain superfamily/Winged helix DNA-binding domain"/>
    <property type="match status" value="1"/>
</dbReference>
<evidence type="ECO:0000256" key="3">
    <source>
        <dbReference type="ARBA" id="ARBA00023125"/>
    </source>
</evidence>
<comment type="similarity">
    <text evidence="1">Belongs to the LysR transcriptional regulatory family.</text>
</comment>
<dbReference type="SUPFAM" id="SSF46785">
    <property type="entry name" value="Winged helix' DNA-binding domain"/>
    <property type="match status" value="1"/>
</dbReference>
<protein>
    <submittedName>
        <fullName evidence="6">DNA-binding transcriptional regulator, LysR family</fullName>
    </submittedName>
</protein>
<name>A0A1N7MKV4_9PROT</name>
<dbReference type="SUPFAM" id="SSF53850">
    <property type="entry name" value="Periplasmic binding protein-like II"/>
    <property type="match status" value="1"/>
</dbReference>
<dbReference type="Gene3D" id="3.40.190.290">
    <property type="match status" value="1"/>
</dbReference>
<dbReference type="InterPro" id="IPR036388">
    <property type="entry name" value="WH-like_DNA-bd_sf"/>
</dbReference>
<dbReference type="InterPro" id="IPR005119">
    <property type="entry name" value="LysR_subst-bd"/>
</dbReference>
<dbReference type="PANTHER" id="PTHR30126:SF39">
    <property type="entry name" value="HTH-TYPE TRANSCRIPTIONAL REGULATOR CYSL"/>
    <property type="match status" value="1"/>
</dbReference>
<evidence type="ECO:0000256" key="1">
    <source>
        <dbReference type="ARBA" id="ARBA00009437"/>
    </source>
</evidence>
<accession>A0A1N7MKV4</accession>
<dbReference type="Proteomes" id="UP000185678">
    <property type="component" value="Unassembled WGS sequence"/>
</dbReference>
<evidence type="ECO:0000256" key="2">
    <source>
        <dbReference type="ARBA" id="ARBA00023015"/>
    </source>
</evidence>
<dbReference type="InterPro" id="IPR000847">
    <property type="entry name" value="LysR_HTH_N"/>
</dbReference>
<sequence length="300" mass="32374">MMTLEQLRIFVAVAEELHFTRAARRLRLTQPAVSSAIATLEQAHQVPLFHRIGRSVSLTEAGRLLVPQARLILRQVAGAEQQLADLSGLRHGTMRIIASQTAGTYWLPPRLHRFAEQYPGVSITLAIGNSRQVLAAVLAGDVDLGLLESTVDDPHVSRRVCAEDRLVIAVGQGHPWFGRATVTAAELEQAAWIAREDGSGTRAQFEQALHGLGVDLRRLRITLTLPNGEAIRTALLSGHGAAGLSDLVVADDVAAGRLHALPLPVAPRPFTLIRHLERYEAAATQAFVASLPVLSGVDRS</sequence>
<dbReference type="GO" id="GO:0000976">
    <property type="term" value="F:transcription cis-regulatory region binding"/>
    <property type="evidence" value="ECO:0007669"/>
    <property type="project" value="TreeGrafter"/>
</dbReference>
<dbReference type="InterPro" id="IPR036390">
    <property type="entry name" value="WH_DNA-bd_sf"/>
</dbReference>
<dbReference type="AlphaFoldDB" id="A0A1N7MKV4"/>
<keyword evidence="4" id="KW-0804">Transcription</keyword>
<keyword evidence="7" id="KW-1185">Reference proteome</keyword>
<dbReference type="Pfam" id="PF03466">
    <property type="entry name" value="LysR_substrate"/>
    <property type="match status" value="1"/>
</dbReference>
<organism evidence="6 7">
    <name type="scientific">Insolitispirillum peregrinum</name>
    <dbReference type="NCBI Taxonomy" id="80876"/>
    <lineage>
        <taxon>Bacteria</taxon>
        <taxon>Pseudomonadati</taxon>
        <taxon>Pseudomonadota</taxon>
        <taxon>Alphaproteobacteria</taxon>
        <taxon>Rhodospirillales</taxon>
        <taxon>Novispirillaceae</taxon>
        <taxon>Insolitispirillum</taxon>
    </lineage>
</organism>
<reference evidence="6 7" key="1">
    <citation type="submission" date="2017-01" db="EMBL/GenBank/DDBJ databases">
        <authorList>
            <person name="Mah S.A."/>
            <person name="Swanson W.J."/>
            <person name="Moy G.W."/>
            <person name="Vacquier V.D."/>
        </authorList>
    </citation>
    <scope>NUCLEOTIDE SEQUENCE [LARGE SCALE GENOMIC DNA]</scope>
    <source>
        <strain evidence="6 7">DSM 11589</strain>
    </source>
</reference>
<dbReference type="PRINTS" id="PR00039">
    <property type="entry name" value="HTHLYSR"/>
</dbReference>
<evidence type="ECO:0000313" key="7">
    <source>
        <dbReference type="Proteomes" id="UP000185678"/>
    </source>
</evidence>
<feature type="domain" description="HTH lysR-type" evidence="5">
    <location>
        <begin position="2"/>
        <end position="59"/>
    </location>
</feature>
<dbReference type="STRING" id="80876.SAMN05421779_104187"/>
<dbReference type="FunFam" id="1.10.10.10:FF:000001">
    <property type="entry name" value="LysR family transcriptional regulator"/>
    <property type="match status" value="1"/>
</dbReference>
<gene>
    <name evidence="6" type="ORF">SAMN05421779_104187</name>
</gene>
<dbReference type="GO" id="GO:0003700">
    <property type="term" value="F:DNA-binding transcription factor activity"/>
    <property type="evidence" value="ECO:0007669"/>
    <property type="project" value="InterPro"/>
</dbReference>
<dbReference type="Pfam" id="PF00126">
    <property type="entry name" value="HTH_1"/>
    <property type="match status" value="1"/>
</dbReference>
<dbReference type="PANTHER" id="PTHR30126">
    <property type="entry name" value="HTH-TYPE TRANSCRIPTIONAL REGULATOR"/>
    <property type="match status" value="1"/>
</dbReference>
<keyword evidence="2" id="KW-0805">Transcription regulation</keyword>
<evidence type="ECO:0000259" key="5">
    <source>
        <dbReference type="PROSITE" id="PS50931"/>
    </source>
</evidence>